<evidence type="ECO:0000313" key="2">
    <source>
        <dbReference type="Proteomes" id="UP001056610"/>
    </source>
</evidence>
<dbReference type="Proteomes" id="UP001056610">
    <property type="component" value="Plasmid unnamed"/>
</dbReference>
<evidence type="ECO:0000313" key="1">
    <source>
        <dbReference type="EMBL" id="UQX13397.1"/>
    </source>
</evidence>
<geneLocation type="plasmid" evidence="1 2">
    <name>unnamed</name>
</geneLocation>
<reference evidence="1" key="1">
    <citation type="submission" date="2022-05" db="EMBL/GenBank/DDBJ databases">
        <title>A methanotrophic Mycobacterium dominates a cave microbial ecosystem.</title>
        <authorList>
            <person name="Van Spanning R.J.M."/>
            <person name="Guan Q."/>
            <person name="Melkonian C."/>
            <person name="Gallant J."/>
            <person name="Polerecky L."/>
            <person name="Flot J.-F."/>
            <person name="Brandt B.W."/>
            <person name="Braster M."/>
            <person name="Iturbe Espinoza P."/>
            <person name="Aerts J."/>
            <person name="Meima-Franke M."/>
            <person name="Piersma S.R."/>
            <person name="Bunduc C."/>
            <person name="Ummels R."/>
            <person name="Pain A."/>
            <person name="Fleming E.J."/>
            <person name="van der Wel N."/>
            <person name="Gherman V.D."/>
            <person name="Sarbu S.M."/>
            <person name="Bodelier P.L.E."/>
            <person name="Bitter W."/>
        </authorList>
    </citation>
    <scope>NUCLEOTIDE SEQUENCE</scope>
    <source>
        <strain evidence="1">Sulfur Cave</strain>
        <plasmid evidence="1">unnamed</plasmid>
    </source>
</reference>
<sequence length="106" mass="11484">MATTLEAFAGSTRRNYCTLPAIDVEILPDVRHCETCEALVTFDQSVGIFGAWVHTSADTPDHGHVAPKTRCSYCHGEDDATYVQHAWFDAIECARCGGVDGHAIGD</sequence>
<proteinExistence type="predicted"/>
<organism evidence="1 2">
    <name type="scientific">Candidatus Mycobacterium methanotrophicum</name>
    <dbReference type="NCBI Taxonomy" id="2943498"/>
    <lineage>
        <taxon>Bacteria</taxon>
        <taxon>Bacillati</taxon>
        <taxon>Actinomycetota</taxon>
        <taxon>Actinomycetes</taxon>
        <taxon>Mycobacteriales</taxon>
        <taxon>Mycobacteriaceae</taxon>
        <taxon>Mycobacterium</taxon>
    </lineage>
</organism>
<accession>A0ABY4QS90</accession>
<keyword evidence="2" id="KW-1185">Reference proteome</keyword>
<keyword evidence="1" id="KW-0614">Plasmid</keyword>
<dbReference type="EMBL" id="CP097321">
    <property type="protein sequence ID" value="UQX13397.1"/>
    <property type="molecule type" value="Genomic_DNA"/>
</dbReference>
<dbReference type="RefSeq" id="WP_219070564.1">
    <property type="nucleotide sequence ID" value="NZ_CAJUXY010000097.1"/>
</dbReference>
<gene>
    <name evidence="1" type="ORF">M5I08_24605</name>
</gene>
<protein>
    <submittedName>
        <fullName evidence="1">Uncharacterized protein</fullName>
    </submittedName>
</protein>
<name>A0ABY4QS90_9MYCO</name>